<sequence>MSSLSQAQDYLAKGEYLAASRLFNEALKQPLTEHEKGLTYLGLGELALLQGDARDAEQLINKACGYLSGETIPLELLARAYNLLGDHEDALMVLNYANQIAPDSAELRYQLGVQQVLMGEPMQAKSHFLLALNDLLTDAAKRGSNDTATQSPVVMMETEVVALGVDCLLALARLGHLVTDRRDELICLLTYLKRAHTLTDACSLSMKVKLAYAEAQLQSIYNQQDATPYFESANKLQHSLTPRSTEEQILVSQSVRRFISPDSLVLQANANQFSPIFVIALPLGGFQILRKTLLSMGNCHVYQEASCATQTVLDEAYRLTAKHYPRCVLDLNQVQLNELAERYLVKLSQMQSSEGRLALDNMGDGESVGPFIKLSAPDVQVLPLLIKLFPHARVIHLNRELAPHTQEVMQHYFANSPAYLCDAKEFAAFRDEYLELVGCWKALMPDSFLTLNVEDLALSPKESQDLLFEFCNKIKEG</sequence>
<evidence type="ECO:0008006" key="3">
    <source>
        <dbReference type="Google" id="ProtNLM"/>
    </source>
</evidence>
<accession>A0AAC9U0A6</accession>
<dbReference type="RefSeq" id="WP_088904632.1">
    <property type="nucleotide sequence ID" value="NZ_CP022272.1"/>
</dbReference>
<evidence type="ECO:0000313" key="1">
    <source>
        <dbReference type="EMBL" id="ASJ96794.1"/>
    </source>
</evidence>
<dbReference type="InterPro" id="IPR027417">
    <property type="entry name" value="P-loop_NTPase"/>
</dbReference>
<dbReference type="AlphaFoldDB" id="A0AAC9U0A6"/>
<dbReference type="Gene3D" id="1.25.40.10">
    <property type="entry name" value="Tetratricopeptide repeat domain"/>
    <property type="match status" value="1"/>
</dbReference>
<proteinExistence type="predicted"/>
<protein>
    <recommendedName>
        <fullName evidence="3">Tetratricopeptide repeat protein</fullName>
    </recommendedName>
</protein>
<dbReference type="EMBL" id="CP022272">
    <property type="protein sequence ID" value="ASJ96794.1"/>
    <property type="molecule type" value="Genomic_DNA"/>
</dbReference>
<dbReference type="KEGG" id="smav:CFF01_09495"/>
<evidence type="ECO:0000313" key="2">
    <source>
        <dbReference type="Proteomes" id="UP000198233"/>
    </source>
</evidence>
<dbReference type="InterPro" id="IPR011990">
    <property type="entry name" value="TPR-like_helical_dom_sf"/>
</dbReference>
<dbReference type="SUPFAM" id="SSF48452">
    <property type="entry name" value="TPR-like"/>
    <property type="match status" value="1"/>
</dbReference>
<dbReference type="SUPFAM" id="SSF52540">
    <property type="entry name" value="P-loop containing nucleoside triphosphate hydrolases"/>
    <property type="match status" value="1"/>
</dbReference>
<organism evidence="1 2">
    <name type="scientific">Shewanella marisflavi</name>
    <dbReference type="NCBI Taxonomy" id="260364"/>
    <lineage>
        <taxon>Bacteria</taxon>
        <taxon>Pseudomonadati</taxon>
        <taxon>Pseudomonadota</taxon>
        <taxon>Gammaproteobacteria</taxon>
        <taxon>Alteromonadales</taxon>
        <taxon>Shewanellaceae</taxon>
        <taxon>Shewanella</taxon>
    </lineage>
</organism>
<name>A0AAC9U0A6_9GAMM</name>
<dbReference type="Pfam" id="PF13469">
    <property type="entry name" value="Sulfotransfer_3"/>
    <property type="match status" value="1"/>
</dbReference>
<dbReference type="Proteomes" id="UP000198233">
    <property type="component" value="Chromosome"/>
</dbReference>
<dbReference type="Gene3D" id="3.40.50.300">
    <property type="entry name" value="P-loop containing nucleotide triphosphate hydrolases"/>
    <property type="match status" value="1"/>
</dbReference>
<reference evidence="1 2" key="1">
    <citation type="submission" date="2017-06" db="EMBL/GenBank/DDBJ databases">
        <title>Complete genome sequence of Shewanella marisflavi EP1 associated with anaerobic 2,4-dinitrotoluene reduction and salt tolerance.</title>
        <authorList>
            <person name="Huang J."/>
        </authorList>
    </citation>
    <scope>NUCLEOTIDE SEQUENCE [LARGE SCALE GENOMIC DNA]</scope>
    <source>
        <strain evidence="1 2">EP1</strain>
    </source>
</reference>
<gene>
    <name evidence="1" type="ORF">CFF01_09495</name>
</gene>